<keyword evidence="2" id="KW-0614">Plasmid</keyword>
<dbReference type="HOGENOM" id="CLU_2395499_0_0_0"/>
<keyword evidence="3" id="KW-1185">Reference proteome</keyword>
<evidence type="ECO:0000313" key="3">
    <source>
        <dbReference type="Proteomes" id="UP000019151"/>
    </source>
</evidence>
<evidence type="ECO:0000313" key="2">
    <source>
        <dbReference type="EMBL" id="AHG93704.1"/>
    </source>
</evidence>
<protein>
    <submittedName>
        <fullName evidence="2">Uncharacterized protein</fullName>
    </submittedName>
</protein>
<proteinExistence type="predicted"/>
<dbReference type="Proteomes" id="UP000019151">
    <property type="component" value="Plasmid 2"/>
</dbReference>
<name>W0RRW2_9BACT</name>
<dbReference type="InParanoid" id="W0RRW2"/>
<feature type="transmembrane region" description="Helical" evidence="1">
    <location>
        <begin position="34"/>
        <end position="50"/>
    </location>
</feature>
<keyword evidence="1" id="KW-1133">Transmembrane helix</keyword>
<dbReference type="AlphaFoldDB" id="W0RRW2"/>
<dbReference type="EMBL" id="CP007130">
    <property type="protein sequence ID" value="AHG93704.1"/>
    <property type="molecule type" value="Genomic_DNA"/>
</dbReference>
<dbReference type="KEGG" id="gba:J421_6169"/>
<organism evidence="2 3">
    <name type="scientific">Gemmatirosa kalamazoonensis</name>
    <dbReference type="NCBI Taxonomy" id="861299"/>
    <lineage>
        <taxon>Bacteria</taxon>
        <taxon>Pseudomonadati</taxon>
        <taxon>Gemmatimonadota</taxon>
        <taxon>Gemmatimonadia</taxon>
        <taxon>Gemmatimonadales</taxon>
        <taxon>Gemmatimonadaceae</taxon>
        <taxon>Gemmatirosa</taxon>
    </lineage>
</organism>
<keyword evidence="1" id="KW-0812">Transmembrane</keyword>
<geneLocation type="plasmid" evidence="2 3">
    <name>2</name>
</geneLocation>
<keyword evidence="1" id="KW-0472">Membrane</keyword>
<gene>
    <name evidence="2" type="ORF">J421_6169</name>
</gene>
<sequence length="93" mass="9783">MSAILWIVVLGLAFAACRWSGRLFDGHYADKTELFAVALVALSVLGPLMLGAASARLWGLPTGMLLFLAVGGGLLLGRRREVSGPTVRRSATA</sequence>
<feature type="transmembrane region" description="Helical" evidence="1">
    <location>
        <begin position="57"/>
        <end position="76"/>
    </location>
</feature>
<accession>W0RRW2</accession>
<evidence type="ECO:0000256" key="1">
    <source>
        <dbReference type="SAM" id="Phobius"/>
    </source>
</evidence>
<reference evidence="2 3" key="1">
    <citation type="journal article" date="2014" name="Genome Announc.">
        <title>Genome Sequence and Methylome of Soil Bacterium Gemmatirosa kalamazoonensis KBS708T, a Member of the Rarely Cultivated Gemmatimonadetes Phylum.</title>
        <authorList>
            <person name="Debruyn J.M."/>
            <person name="Radosevich M."/>
            <person name="Wommack K.E."/>
            <person name="Polson S.W."/>
            <person name="Hauser L.J."/>
            <person name="Fawaz M.N."/>
            <person name="Korlach J."/>
            <person name="Tsai Y.C."/>
        </authorList>
    </citation>
    <scope>NUCLEOTIDE SEQUENCE [LARGE SCALE GENOMIC DNA]</scope>
    <source>
        <strain evidence="2 3">KBS708</strain>
        <plasmid evidence="3">Plasmid 2</plasmid>
    </source>
</reference>
<dbReference type="RefSeq" id="WP_025414998.1">
    <property type="nucleotide sequence ID" value="NZ_CP007130.1"/>
</dbReference>